<dbReference type="SUPFAM" id="SSF53335">
    <property type="entry name" value="S-adenosyl-L-methionine-dependent methyltransferases"/>
    <property type="match status" value="1"/>
</dbReference>
<organism evidence="8 9">
    <name type="scientific">Clostridium estertheticum</name>
    <dbReference type="NCBI Taxonomy" id="238834"/>
    <lineage>
        <taxon>Bacteria</taxon>
        <taxon>Bacillati</taxon>
        <taxon>Bacillota</taxon>
        <taxon>Clostridia</taxon>
        <taxon>Eubacteriales</taxon>
        <taxon>Clostridiaceae</taxon>
        <taxon>Clostridium</taxon>
    </lineage>
</organism>
<keyword evidence="3 7" id="KW-0489">Methyltransferase</keyword>
<dbReference type="InterPro" id="IPR029063">
    <property type="entry name" value="SAM-dependent_MTases_sf"/>
</dbReference>
<dbReference type="Gene3D" id="3.40.50.150">
    <property type="entry name" value="Vaccinia Virus protein VP39"/>
    <property type="match status" value="1"/>
</dbReference>
<evidence type="ECO:0000256" key="3">
    <source>
        <dbReference type="ARBA" id="ARBA00022603"/>
    </source>
</evidence>
<dbReference type="InterPro" id="IPR012327">
    <property type="entry name" value="MeTrfase_D12"/>
</dbReference>
<dbReference type="PROSITE" id="PS00092">
    <property type="entry name" value="N6_MTASE"/>
    <property type="match status" value="1"/>
</dbReference>
<comment type="catalytic activity">
    <reaction evidence="6 7">
        <text>a 2'-deoxyadenosine in DNA + S-adenosyl-L-methionine = an N(6)-methyl-2'-deoxyadenosine in DNA + S-adenosyl-L-homocysteine + H(+)</text>
        <dbReference type="Rhea" id="RHEA:15197"/>
        <dbReference type="Rhea" id="RHEA-COMP:12418"/>
        <dbReference type="Rhea" id="RHEA-COMP:12419"/>
        <dbReference type="ChEBI" id="CHEBI:15378"/>
        <dbReference type="ChEBI" id="CHEBI:57856"/>
        <dbReference type="ChEBI" id="CHEBI:59789"/>
        <dbReference type="ChEBI" id="CHEBI:90615"/>
        <dbReference type="ChEBI" id="CHEBI:90616"/>
        <dbReference type="EC" id="2.1.1.72"/>
    </reaction>
</comment>
<dbReference type="GO" id="GO:1904047">
    <property type="term" value="F:S-adenosyl-L-methionine binding"/>
    <property type="evidence" value="ECO:0007669"/>
    <property type="project" value="TreeGrafter"/>
</dbReference>
<keyword evidence="4 7" id="KW-0808">Transferase</keyword>
<dbReference type="Proteomes" id="UP000342249">
    <property type="component" value="Unassembled WGS sequence"/>
</dbReference>
<dbReference type="GO" id="GO:0009307">
    <property type="term" value="P:DNA restriction-modification system"/>
    <property type="evidence" value="ECO:0007669"/>
    <property type="project" value="InterPro"/>
</dbReference>
<evidence type="ECO:0000256" key="2">
    <source>
        <dbReference type="ARBA" id="ARBA00011900"/>
    </source>
</evidence>
<dbReference type="PRINTS" id="PR00505">
    <property type="entry name" value="D12N6MTFRASE"/>
</dbReference>
<evidence type="ECO:0000313" key="9">
    <source>
        <dbReference type="Proteomes" id="UP000342249"/>
    </source>
</evidence>
<dbReference type="Gene3D" id="1.10.1020.10">
    <property type="entry name" value="Adenine-specific Methyltransferase, Domain 2"/>
    <property type="match status" value="1"/>
</dbReference>
<dbReference type="Pfam" id="PF02086">
    <property type="entry name" value="MethyltransfD12"/>
    <property type="match status" value="1"/>
</dbReference>
<reference evidence="8 9" key="1">
    <citation type="journal article" date="2019" name="Lett. Appl. Microbiol.">
        <title>A case of 'blown pack' spoilage of vacuum-packaged pork likely associated with Clostridium estertheticum in Canada.</title>
        <authorList>
            <person name="Zhang P."/>
            <person name="Ward P."/>
            <person name="McMullen L.M."/>
            <person name="Yang X."/>
        </authorList>
    </citation>
    <scope>NUCLEOTIDE SEQUENCE [LARGE SCALE GENOMIC DNA]</scope>
    <source>
        <strain evidence="8 9">MA19</strain>
    </source>
</reference>
<dbReference type="GO" id="GO:0006298">
    <property type="term" value="P:mismatch repair"/>
    <property type="evidence" value="ECO:0007669"/>
    <property type="project" value="TreeGrafter"/>
</dbReference>
<evidence type="ECO:0000256" key="6">
    <source>
        <dbReference type="ARBA" id="ARBA00047942"/>
    </source>
</evidence>
<accession>A0A5N7IIH5</accession>
<evidence type="ECO:0000313" key="8">
    <source>
        <dbReference type="EMBL" id="MPQ60792.1"/>
    </source>
</evidence>
<comment type="similarity">
    <text evidence="1 7">Belongs to the N(4)/N(6)-methyltransferase family.</text>
</comment>
<evidence type="ECO:0000256" key="1">
    <source>
        <dbReference type="ARBA" id="ARBA00006594"/>
    </source>
</evidence>
<dbReference type="EMBL" id="SPSF01000009">
    <property type="protein sequence ID" value="MPQ60792.1"/>
    <property type="molecule type" value="Genomic_DNA"/>
</dbReference>
<dbReference type="PANTHER" id="PTHR30481">
    <property type="entry name" value="DNA ADENINE METHYLASE"/>
    <property type="match status" value="1"/>
</dbReference>
<gene>
    <name evidence="8" type="ORF">E4V82_01510</name>
</gene>
<dbReference type="EC" id="2.1.1.72" evidence="2 7"/>
<sequence length="309" mass="35800">MSFDSLIIKNSKLKVEKEIALTINDKLEILSNATSNNGIKKVTTIPSIIKWTGSKRKQANEIAAYIPDHDRYFEPFLGGGAMLYIAGTRGSYANDIYSPLIEFWKLVQNDKDVVIQYYSEEWNKLQKNLPDHYYNIRDRFNKDPNGLDLSFLTRTCVNGIVRFNKEGEFNNSFHLSRKGMKPDTFAKIVDKWNKKVQGINFTNFDYREILDISKKGDVIYLDPPYAGSNNRYIENLDIDSFMNELEKLNKKGVKWLLSFDGQRGEENLEYPVPRDLYKRKIILSNGNSTLNQVLNGEVKEVKESLYINF</sequence>
<dbReference type="InterPro" id="IPR002052">
    <property type="entry name" value="DNA_methylase_N6_adenine_CS"/>
</dbReference>
<keyword evidence="5 7" id="KW-0949">S-adenosyl-L-methionine</keyword>
<protein>
    <recommendedName>
        <fullName evidence="2 7">Site-specific DNA-methyltransferase (adenine-specific)</fullName>
        <ecNumber evidence="2 7">2.1.1.72</ecNumber>
    </recommendedName>
</protein>
<dbReference type="GO" id="GO:0043565">
    <property type="term" value="F:sequence-specific DNA binding"/>
    <property type="evidence" value="ECO:0007669"/>
    <property type="project" value="TreeGrafter"/>
</dbReference>
<evidence type="ECO:0000256" key="7">
    <source>
        <dbReference type="RuleBase" id="RU361257"/>
    </source>
</evidence>
<evidence type="ECO:0000256" key="5">
    <source>
        <dbReference type="ARBA" id="ARBA00022691"/>
    </source>
</evidence>
<proteinExistence type="inferred from homology"/>
<evidence type="ECO:0000256" key="4">
    <source>
        <dbReference type="ARBA" id="ARBA00022679"/>
    </source>
</evidence>
<dbReference type="NCBIfam" id="TIGR00571">
    <property type="entry name" value="dam"/>
    <property type="match status" value="1"/>
</dbReference>
<dbReference type="AlphaFoldDB" id="A0A5N7IIH5"/>
<dbReference type="InterPro" id="IPR023095">
    <property type="entry name" value="Ade_MeTrfase_dom_2"/>
</dbReference>
<comment type="caution">
    <text evidence="8">The sequence shown here is derived from an EMBL/GenBank/DDBJ whole genome shotgun (WGS) entry which is preliminary data.</text>
</comment>
<name>A0A5N7IIH5_9CLOT</name>
<dbReference type="GO" id="GO:0032259">
    <property type="term" value="P:methylation"/>
    <property type="evidence" value="ECO:0007669"/>
    <property type="project" value="UniProtKB-KW"/>
</dbReference>
<dbReference type="GO" id="GO:0009007">
    <property type="term" value="F:site-specific DNA-methyltransferase (adenine-specific) activity"/>
    <property type="evidence" value="ECO:0007669"/>
    <property type="project" value="UniProtKB-UniRule"/>
</dbReference>
<dbReference type="PANTHER" id="PTHR30481:SF3">
    <property type="entry name" value="DNA ADENINE METHYLASE"/>
    <property type="match status" value="1"/>
</dbReference>